<dbReference type="Proteomes" id="UP000094008">
    <property type="component" value="Unassembled WGS sequence"/>
</dbReference>
<evidence type="ECO:0000256" key="1">
    <source>
        <dbReference type="SAM" id="MobiDB-lite"/>
    </source>
</evidence>
<dbReference type="AlphaFoldDB" id="A0A1A0WG39"/>
<organism evidence="2 3">
    <name type="scientific">Mycolicibacterium peregrinum</name>
    <name type="common">Mycobacterium peregrinum</name>
    <dbReference type="NCBI Taxonomy" id="43304"/>
    <lineage>
        <taxon>Bacteria</taxon>
        <taxon>Bacillati</taxon>
        <taxon>Actinomycetota</taxon>
        <taxon>Actinomycetes</taxon>
        <taxon>Mycobacteriales</taxon>
        <taxon>Mycobacteriaceae</taxon>
        <taxon>Mycolicibacterium</taxon>
    </lineage>
</organism>
<reference evidence="3" key="1">
    <citation type="submission" date="2016-06" db="EMBL/GenBank/DDBJ databases">
        <authorList>
            <person name="Sutton G."/>
            <person name="Brinkac L."/>
            <person name="Sanka R."/>
            <person name="Adams M."/>
            <person name="Lau E."/>
            <person name="Mehaffy C."/>
            <person name="Tameris M."/>
            <person name="Hatherill M."/>
            <person name="Hanekom W."/>
            <person name="Mahomed H."/>
            <person name="Mcshane H."/>
        </authorList>
    </citation>
    <scope>NUCLEOTIDE SEQUENCE [LARGE SCALE GENOMIC DNA]</scope>
    <source>
        <strain evidence="3">852002-10433_SCH5171157</strain>
    </source>
</reference>
<dbReference type="EMBL" id="LZSY01000019">
    <property type="protein sequence ID" value="OBB97289.1"/>
    <property type="molecule type" value="Genomic_DNA"/>
</dbReference>
<feature type="region of interest" description="Disordered" evidence="1">
    <location>
        <begin position="66"/>
        <end position="100"/>
    </location>
</feature>
<comment type="caution">
    <text evidence="2">The sequence shown here is derived from an EMBL/GenBank/DDBJ whole genome shotgun (WGS) entry which is preliminary data.</text>
</comment>
<accession>A0A1A0WG39</accession>
<sequence length="100" mass="10097">MLVTASSAVSRAPPLLLTVTPGASSLVVAVLPDLFDPPAFCLQSLPRPSDGGPLFLGLEATPFADPDSGLAAVAPRDESPEDADVEESDDEPVVSAAATP</sequence>
<gene>
    <name evidence="2" type="ORF">A5779_15185</name>
</gene>
<name>A0A1A0WG39_MYCPR</name>
<feature type="compositionally biased region" description="Acidic residues" evidence="1">
    <location>
        <begin position="79"/>
        <end position="92"/>
    </location>
</feature>
<evidence type="ECO:0000313" key="3">
    <source>
        <dbReference type="Proteomes" id="UP000094008"/>
    </source>
</evidence>
<evidence type="ECO:0000313" key="2">
    <source>
        <dbReference type="EMBL" id="OBB97289.1"/>
    </source>
</evidence>
<protein>
    <submittedName>
        <fullName evidence="2">Uncharacterized protein</fullName>
    </submittedName>
</protein>
<proteinExistence type="predicted"/>